<gene>
    <name evidence="2" type="ORF">PHMEG_00014400</name>
</gene>
<name>A0A225W3W2_9STRA</name>
<sequence length="158" mass="17663">MPTLAVSTRVEHIIFFDGGSRGNPGPGGSGTVILQTTASMSYRRASMTNNQAGYLGLLHGLGYAWAARFQSVHVVGDSQLIIQQMRDRRTPKAEVLRTLYLRCQLLADERGVETWIHHYREFNRMADSHSNLAMDTTHSRQTRLPVHGEPNGRLSALF</sequence>
<dbReference type="OrthoDB" id="303039at2759"/>
<dbReference type="PROSITE" id="PS50879">
    <property type="entry name" value="RNASE_H_1"/>
    <property type="match status" value="1"/>
</dbReference>
<dbReference type="InterPro" id="IPR002156">
    <property type="entry name" value="RNaseH_domain"/>
</dbReference>
<dbReference type="STRING" id="4795.A0A225W3W2"/>
<dbReference type="AlphaFoldDB" id="A0A225W3W2"/>
<evidence type="ECO:0000313" key="2">
    <source>
        <dbReference type="EMBL" id="OWZ12441.1"/>
    </source>
</evidence>
<dbReference type="EMBL" id="NBNE01001846">
    <property type="protein sequence ID" value="OWZ12441.1"/>
    <property type="molecule type" value="Genomic_DNA"/>
</dbReference>
<reference evidence="3" key="1">
    <citation type="submission" date="2017-03" db="EMBL/GenBank/DDBJ databases">
        <title>Phytopthora megakarya and P. palmivora, two closely related causual agents of cacao black pod achieved similar genome size and gene model numbers by different mechanisms.</title>
        <authorList>
            <person name="Ali S."/>
            <person name="Shao J."/>
            <person name="Larry D.J."/>
            <person name="Kronmiller B."/>
            <person name="Shen D."/>
            <person name="Strem M.D."/>
            <person name="Melnick R.L."/>
            <person name="Guiltinan M.J."/>
            <person name="Tyler B.M."/>
            <person name="Meinhardt L.W."/>
            <person name="Bailey B.A."/>
        </authorList>
    </citation>
    <scope>NUCLEOTIDE SEQUENCE [LARGE SCALE GENOMIC DNA]</scope>
    <source>
        <strain evidence="3">zdho120</strain>
    </source>
</reference>
<feature type="domain" description="RNase H type-1" evidence="1">
    <location>
        <begin position="8"/>
        <end position="135"/>
    </location>
</feature>
<comment type="caution">
    <text evidence="2">The sequence shown here is derived from an EMBL/GenBank/DDBJ whole genome shotgun (WGS) entry which is preliminary data.</text>
</comment>
<organism evidence="2 3">
    <name type="scientific">Phytophthora megakarya</name>
    <dbReference type="NCBI Taxonomy" id="4795"/>
    <lineage>
        <taxon>Eukaryota</taxon>
        <taxon>Sar</taxon>
        <taxon>Stramenopiles</taxon>
        <taxon>Oomycota</taxon>
        <taxon>Peronosporomycetes</taxon>
        <taxon>Peronosporales</taxon>
        <taxon>Peronosporaceae</taxon>
        <taxon>Phytophthora</taxon>
    </lineage>
</organism>
<keyword evidence="3" id="KW-1185">Reference proteome</keyword>
<dbReference type="InterPro" id="IPR053151">
    <property type="entry name" value="RNase_H-like"/>
</dbReference>
<dbReference type="PANTHER" id="PTHR47723:SF19">
    <property type="entry name" value="POLYNUCLEOTIDYL TRANSFERASE, RIBONUCLEASE H-LIKE SUPERFAMILY PROTEIN"/>
    <property type="match status" value="1"/>
</dbReference>
<dbReference type="PANTHER" id="PTHR47723">
    <property type="entry name" value="OS05G0353850 PROTEIN"/>
    <property type="match status" value="1"/>
</dbReference>
<evidence type="ECO:0000313" key="3">
    <source>
        <dbReference type="Proteomes" id="UP000198211"/>
    </source>
</evidence>
<dbReference type="InterPro" id="IPR012337">
    <property type="entry name" value="RNaseH-like_sf"/>
</dbReference>
<dbReference type="Gene3D" id="3.30.420.10">
    <property type="entry name" value="Ribonuclease H-like superfamily/Ribonuclease H"/>
    <property type="match status" value="1"/>
</dbReference>
<dbReference type="GO" id="GO:0003676">
    <property type="term" value="F:nucleic acid binding"/>
    <property type="evidence" value="ECO:0007669"/>
    <property type="project" value="InterPro"/>
</dbReference>
<evidence type="ECO:0000259" key="1">
    <source>
        <dbReference type="PROSITE" id="PS50879"/>
    </source>
</evidence>
<protein>
    <submittedName>
        <fullName evidence="2">Ribonuclease H</fullName>
    </submittedName>
</protein>
<dbReference type="Proteomes" id="UP000198211">
    <property type="component" value="Unassembled WGS sequence"/>
</dbReference>
<dbReference type="InterPro" id="IPR036397">
    <property type="entry name" value="RNaseH_sf"/>
</dbReference>
<dbReference type="GO" id="GO:0004523">
    <property type="term" value="F:RNA-DNA hybrid ribonuclease activity"/>
    <property type="evidence" value="ECO:0007669"/>
    <property type="project" value="InterPro"/>
</dbReference>
<dbReference type="SUPFAM" id="SSF53098">
    <property type="entry name" value="Ribonuclease H-like"/>
    <property type="match status" value="1"/>
</dbReference>
<accession>A0A225W3W2</accession>
<proteinExistence type="predicted"/>
<dbReference type="Pfam" id="PF13456">
    <property type="entry name" value="RVT_3"/>
    <property type="match status" value="1"/>
</dbReference>